<evidence type="ECO:0000256" key="1">
    <source>
        <dbReference type="ARBA" id="ARBA00008791"/>
    </source>
</evidence>
<protein>
    <submittedName>
        <fullName evidence="3">Universal stress protein family protein</fullName>
    </submittedName>
</protein>
<dbReference type="EMBL" id="AODQ01000133">
    <property type="protein sequence ID" value="EMR01234.1"/>
    <property type="molecule type" value="Genomic_DNA"/>
</dbReference>
<dbReference type="AlphaFoldDB" id="M7NRY2"/>
<dbReference type="STRING" id="1279009.ADICEAN_03643"/>
<dbReference type="eggNOG" id="COG0589">
    <property type="taxonomic scope" value="Bacteria"/>
</dbReference>
<evidence type="ECO:0000313" key="3">
    <source>
        <dbReference type="EMBL" id="EMR01234.1"/>
    </source>
</evidence>
<organism evidence="3 4">
    <name type="scientific">Cesiribacter andamanensis AMV16</name>
    <dbReference type="NCBI Taxonomy" id="1279009"/>
    <lineage>
        <taxon>Bacteria</taxon>
        <taxon>Pseudomonadati</taxon>
        <taxon>Bacteroidota</taxon>
        <taxon>Cytophagia</taxon>
        <taxon>Cytophagales</taxon>
        <taxon>Cesiribacteraceae</taxon>
        <taxon>Cesiribacter</taxon>
    </lineage>
</organism>
<name>M7NRY2_9BACT</name>
<dbReference type="InterPro" id="IPR006016">
    <property type="entry name" value="UspA"/>
</dbReference>
<dbReference type="InterPro" id="IPR006015">
    <property type="entry name" value="Universal_stress_UspA"/>
</dbReference>
<comment type="similarity">
    <text evidence="1">Belongs to the universal stress protein A family.</text>
</comment>
<dbReference type="PANTHER" id="PTHR46268">
    <property type="entry name" value="STRESS RESPONSE PROTEIN NHAX"/>
    <property type="match status" value="1"/>
</dbReference>
<accession>M7NRY2</accession>
<dbReference type="Gene3D" id="3.40.50.620">
    <property type="entry name" value="HUPs"/>
    <property type="match status" value="1"/>
</dbReference>
<dbReference type="CDD" id="cd00293">
    <property type="entry name" value="USP-like"/>
    <property type="match status" value="1"/>
</dbReference>
<feature type="domain" description="UspA" evidence="2">
    <location>
        <begin position="1"/>
        <end position="136"/>
    </location>
</feature>
<dbReference type="InterPro" id="IPR014729">
    <property type="entry name" value="Rossmann-like_a/b/a_fold"/>
</dbReference>
<dbReference type="PRINTS" id="PR01438">
    <property type="entry name" value="UNVRSLSTRESS"/>
</dbReference>
<evidence type="ECO:0000259" key="2">
    <source>
        <dbReference type="Pfam" id="PF00582"/>
    </source>
</evidence>
<reference evidence="3 4" key="1">
    <citation type="journal article" date="2013" name="Genome Announc.">
        <title>Draft Genome Sequence of Cesiribacter andamanensis Strain AMV16T, Isolated from a Soil Sample from a Mud Volcano in the Andaman Islands, India.</title>
        <authorList>
            <person name="Shivaji S."/>
            <person name="Ara S."/>
            <person name="Begum Z."/>
            <person name="Srinivas T.N."/>
            <person name="Singh A."/>
            <person name="Kumar Pinnaka A."/>
        </authorList>
    </citation>
    <scope>NUCLEOTIDE SEQUENCE [LARGE SCALE GENOMIC DNA]</scope>
    <source>
        <strain evidence="3 4">AMV16</strain>
    </source>
</reference>
<keyword evidence="4" id="KW-1185">Reference proteome</keyword>
<dbReference type="Proteomes" id="UP000011910">
    <property type="component" value="Unassembled WGS sequence"/>
</dbReference>
<evidence type="ECO:0000313" key="4">
    <source>
        <dbReference type="Proteomes" id="UP000011910"/>
    </source>
</evidence>
<dbReference type="OrthoDB" id="1522603at2"/>
<dbReference type="PANTHER" id="PTHR46268:SF6">
    <property type="entry name" value="UNIVERSAL STRESS PROTEIN UP12"/>
    <property type="match status" value="1"/>
</dbReference>
<gene>
    <name evidence="3" type="ORF">ADICEAN_03643</name>
</gene>
<dbReference type="Pfam" id="PF00582">
    <property type="entry name" value="Usp"/>
    <property type="match status" value="1"/>
</dbReference>
<comment type="caution">
    <text evidence="3">The sequence shown here is derived from an EMBL/GenBank/DDBJ whole genome shotgun (WGS) entry which is preliminary data.</text>
</comment>
<dbReference type="SUPFAM" id="SSF52402">
    <property type="entry name" value="Adenine nucleotide alpha hydrolases-like"/>
    <property type="match status" value="1"/>
</dbReference>
<sequence>MKNILLPTDFSENAQTAARYAAVLARQCGARLIILHVFSPFATLASLDEDSDDLELAAQAKLDAKAHELHEAYGISITRLLKPGFAPDEVLALARRVKASLIVLGAQGATHSSGNLMGKVAIELLASEEFPILCIPALHGQDEASSTDTLLFEKQSLCNQKGQKLLTKLEQTFEL</sequence>
<proteinExistence type="inferred from homology"/>
<dbReference type="RefSeq" id="WP_009197023.1">
    <property type="nucleotide sequence ID" value="NZ_AODQ01000133.1"/>
</dbReference>